<accession>A0A1I1XL84</accession>
<dbReference type="EMBL" id="FOMQ01000013">
    <property type="protein sequence ID" value="SFE07398.1"/>
    <property type="molecule type" value="Genomic_DNA"/>
</dbReference>
<keyword evidence="1" id="KW-0233">DNA recombination</keyword>
<evidence type="ECO:0000313" key="4">
    <source>
        <dbReference type="Proteomes" id="UP000199517"/>
    </source>
</evidence>
<dbReference type="Pfam" id="PF00589">
    <property type="entry name" value="Phage_integrase"/>
    <property type="match status" value="1"/>
</dbReference>
<proteinExistence type="predicted"/>
<dbReference type="SUPFAM" id="SSF56349">
    <property type="entry name" value="DNA breaking-rejoining enzymes"/>
    <property type="match status" value="1"/>
</dbReference>
<dbReference type="InterPro" id="IPR013762">
    <property type="entry name" value="Integrase-like_cat_sf"/>
</dbReference>
<reference evidence="4" key="1">
    <citation type="submission" date="2016-10" db="EMBL/GenBank/DDBJ databases">
        <authorList>
            <person name="Varghese N."/>
            <person name="Submissions S."/>
        </authorList>
    </citation>
    <scope>NUCLEOTIDE SEQUENCE [LARGE SCALE GENOMIC DNA]</scope>
    <source>
        <strain evidence="4">DSM 7481</strain>
    </source>
</reference>
<dbReference type="GO" id="GO:0015074">
    <property type="term" value="P:DNA integration"/>
    <property type="evidence" value="ECO:0007669"/>
    <property type="project" value="InterPro"/>
</dbReference>
<dbReference type="Gene3D" id="1.10.443.10">
    <property type="entry name" value="Intergrase catalytic core"/>
    <property type="match status" value="1"/>
</dbReference>
<feature type="domain" description="Tyr recombinase" evidence="2">
    <location>
        <begin position="1"/>
        <end position="180"/>
    </location>
</feature>
<dbReference type="AlphaFoldDB" id="A0A1I1XL84"/>
<dbReference type="GO" id="GO:0003677">
    <property type="term" value="F:DNA binding"/>
    <property type="evidence" value="ECO:0007669"/>
    <property type="project" value="InterPro"/>
</dbReference>
<dbReference type="InterPro" id="IPR002104">
    <property type="entry name" value="Integrase_catalytic"/>
</dbReference>
<keyword evidence="4" id="KW-1185">Reference proteome</keyword>
<dbReference type="InterPro" id="IPR011010">
    <property type="entry name" value="DNA_brk_join_enz"/>
</dbReference>
<dbReference type="PROSITE" id="PS51898">
    <property type="entry name" value="TYR_RECOMBINASE"/>
    <property type="match status" value="1"/>
</dbReference>
<dbReference type="Proteomes" id="UP000199517">
    <property type="component" value="Unassembled WGS sequence"/>
</dbReference>
<protein>
    <submittedName>
        <fullName evidence="3">Phage integrase family protein</fullName>
    </submittedName>
</protein>
<name>A0A1I1XL84_9BURK</name>
<dbReference type="CDD" id="cd00397">
    <property type="entry name" value="DNA_BRE_C"/>
    <property type="match status" value="1"/>
</dbReference>
<dbReference type="GO" id="GO:0006310">
    <property type="term" value="P:DNA recombination"/>
    <property type="evidence" value="ECO:0007669"/>
    <property type="project" value="UniProtKB-KW"/>
</dbReference>
<evidence type="ECO:0000256" key="1">
    <source>
        <dbReference type="ARBA" id="ARBA00023172"/>
    </source>
</evidence>
<gene>
    <name evidence="3" type="ORF">SAMN04489710_113102</name>
</gene>
<evidence type="ECO:0000259" key="2">
    <source>
        <dbReference type="PROSITE" id="PS51898"/>
    </source>
</evidence>
<organism evidence="3 4">
    <name type="scientific">Paracidovorax konjaci</name>
    <dbReference type="NCBI Taxonomy" id="32040"/>
    <lineage>
        <taxon>Bacteria</taxon>
        <taxon>Pseudomonadati</taxon>
        <taxon>Pseudomonadota</taxon>
        <taxon>Betaproteobacteria</taxon>
        <taxon>Burkholderiales</taxon>
        <taxon>Comamonadaceae</taxon>
        <taxon>Paracidovorax</taxon>
    </lineage>
</organism>
<dbReference type="STRING" id="32040.SAMN04489710_113102"/>
<evidence type="ECO:0000313" key="3">
    <source>
        <dbReference type="EMBL" id="SFE07398.1"/>
    </source>
</evidence>
<sequence length="309" mass="34417">MLACGGRISQYASLKLLDFDAEKSVLQLPQAKTRQAHTRTNFLAFDISPQTGQLIVDYREGLLAAGYSEDAAFFPEDLVRVRQSNKQPRAIGDLFYGHCDPTMLSRRFRSEVDEIAPPTPRLDYAPLPVAPQRFRYTFGTRLVEEGASKVVVANRLGHVDLQNVDSYFSASPKVIENIDKAMGPLLIPIARAFQGQLVENEASSTQKGAPGSRIIDFRVSEKTLGGCNQCGKNCAFNKPVACYTCFRFEPFLDAPHEEVRMLLLKERKEYEHDERMAAINDEAILAVEEVMALCAEVRKQRAATEGAPV</sequence>